<gene>
    <name evidence="1" type="ORF">B0H16DRAFT_1585710</name>
</gene>
<evidence type="ECO:0000313" key="2">
    <source>
        <dbReference type="Proteomes" id="UP001215598"/>
    </source>
</evidence>
<dbReference type="EMBL" id="JARKIB010000161">
    <property type="protein sequence ID" value="KAJ7730194.1"/>
    <property type="molecule type" value="Genomic_DNA"/>
</dbReference>
<reference evidence="1" key="1">
    <citation type="submission" date="2023-03" db="EMBL/GenBank/DDBJ databases">
        <title>Massive genome expansion in bonnet fungi (Mycena s.s.) driven by repeated elements and novel gene families across ecological guilds.</title>
        <authorList>
            <consortium name="Lawrence Berkeley National Laboratory"/>
            <person name="Harder C.B."/>
            <person name="Miyauchi S."/>
            <person name="Viragh M."/>
            <person name="Kuo A."/>
            <person name="Thoen E."/>
            <person name="Andreopoulos B."/>
            <person name="Lu D."/>
            <person name="Skrede I."/>
            <person name="Drula E."/>
            <person name="Henrissat B."/>
            <person name="Morin E."/>
            <person name="Kohler A."/>
            <person name="Barry K."/>
            <person name="LaButti K."/>
            <person name="Morin E."/>
            <person name="Salamov A."/>
            <person name="Lipzen A."/>
            <person name="Mereny Z."/>
            <person name="Hegedus B."/>
            <person name="Baldrian P."/>
            <person name="Stursova M."/>
            <person name="Weitz H."/>
            <person name="Taylor A."/>
            <person name="Grigoriev I.V."/>
            <person name="Nagy L.G."/>
            <person name="Martin F."/>
            <person name="Kauserud H."/>
        </authorList>
    </citation>
    <scope>NUCLEOTIDE SEQUENCE</scope>
    <source>
        <strain evidence="1">CBHHK182m</strain>
    </source>
</reference>
<dbReference type="Proteomes" id="UP001215598">
    <property type="component" value="Unassembled WGS sequence"/>
</dbReference>
<sequence>MPRRPLICFFLRTRSYGGVLTPRPLPCYVAGLPPPPRRRGARPRFFPGFLLIPGPRHSSLLVPSILRPVFVIIRGVRVVVAILF</sequence>
<accession>A0AAD7MS27</accession>
<dbReference type="AlphaFoldDB" id="A0AAD7MS27"/>
<protein>
    <submittedName>
        <fullName evidence="1">Uncharacterized protein</fullName>
    </submittedName>
</protein>
<keyword evidence="2" id="KW-1185">Reference proteome</keyword>
<name>A0AAD7MS27_9AGAR</name>
<proteinExistence type="predicted"/>
<comment type="caution">
    <text evidence="1">The sequence shown here is derived from an EMBL/GenBank/DDBJ whole genome shotgun (WGS) entry which is preliminary data.</text>
</comment>
<organism evidence="1 2">
    <name type="scientific">Mycena metata</name>
    <dbReference type="NCBI Taxonomy" id="1033252"/>
    <lineage>
        <taxon>Eukaryota</taxon>
        <taxon>Fungi</taxon>
        <taxon>Dikarya</taxon>
        <taxon>Basidiomycota</taxon>
        <taxon>Agaricomycotina</taxon>
        <taxon>Agaricomycetes</taxon>
        <taxon>Agaricomycetidae</taxon>
        <taxon>Agaricales</taxon>
        <taxon>Marasmiineae</taxon>
        <taxon>Mycenaceae</taxon>
        <taxon>Mycena</taxon>
    </lineage>
</organism>
<evidence type="ECO:0000313" key="1">
    <source>
        <dbReference type="EMBL" id="KAJ7730194.1"/>
    </source>
</evidence>